<evidence type="ECO:0000313" key="2">
    <source>
        <dbReference type="EMBL" id="EST18079.1"/>
    </source>
</evidence>
<reference evidence="2 3" key="1">
    <citation type="journal article" date="2014" name="Genome Announc.">
        <title>Draft Genome Sequence of Streptomyces roseochromogenes subsp. oscitans DS 12.976, Producer of the Aminocoumarin Antibiotic Clorobiocin.</title>
        <authorList>
            <person name="Ruckert C."/>
            <person name="Kalinowski J."/>
            <person name="Heide L."/>
            <person name="Apel A.K."/>
        </authorList>
    </citation>
    <scope>NUCLEOTIDE SEQUENCE [LARGE SCALE GENOMIC DNA]</scope>
    <source>
        <strain evidence="2 3">DS 12.976</strain>
        <plasmid evidence="2">pSros1</plasmid>
    </source>
</reference>
<evidence type="ECO:0000256" key="1">
    <source>
        <dbReference type="SAM" id="Phobius"/>
    </source>
</evidence>
<keyword evidence="1" id="KW-0472">Membrane</keyword>
<gene>
    <name evidence="2" type="ORF">M878_45790</name>
</gene>
<feature type="transmembrane region" description="Helical" evidence="1">
    <location>
        <begin position="54"/>
        <end position="73"/>
    </location>
</feature>
<keyword evidence="3" id="KW-1185">Reference proteome</keyword>
<keyword evidence="2" id="KW-0614">Plasmid</keyword>
<proteinExistence type="predicted"/>
<dbReference type="PATRIC" id="fig|1352936.5.peg.9522"/>
<protein>
    <submittedName>
        <fullName evidence="2">Uncharacterized protein</fullName>
    </submittedName>
</protein>
<name>V6JMK8_STRRC</name>
<dbReference type="HOGENOM" id="CLU_116757_0_0_11"/>
<accession>V6JMK8</accession>
<evidence type="ECO:0000313" key="3">
    <source>
        <dbReference type="Proteomes" id="UP000017984"/>
    </source>
</evidence>
<keyword evidence="1" id="KW-0812">Transmembrane</keyword>
<dbReference type="EMBL" id="AWQX01000398">
    <property type="protein sequence ID" value="EST18079.1"/>
    <property type="molecule type" value="Genomic_DNA"/>
</dbReference>
<dbReference type="AlphaFoldDB" id="V6JMK8"/>
<organism evidence="2 3">
    <name type="scientific">Streptomyces roseochromogenus subsp. oscitans DS 12.976</name>
    <dbReference type="NCBI Taxonomy" id="1352936"/>
    <lineage>
        <taxon>Bacteria</taxon>
        <taxon>Bacillati</taxon>
        <taxon>Actinomycetota</taxon>
        <taxon>Actinomycetes</taxon>
        <taxon>Kitasatosporales</taxon>
        <taxon>Streptomycetaceae</taxon>
        <taxon>Streptomyces</taxon>
    </lineage>
</organism>
<comment type="caution">
    <text evidence="2">The sequence shown here is derived from an EMBL/GenBank/DDBJ whole genome shotgun (WGS) entry which is preliminary data.</text>
</comment>
<sequence>MGRCYTKARRHPLVIGRWPGGGVLWGGPYSVPQLIVMVGSFVALILFRPVWAHFGVVLNVMFAFAVPYALGWTVRRLTVDGRNPLAAAASVLALLTAPSAGRLGGRPLKALNRARPVRGVCTVTWQEPAANRRSLVVGRAGDTRAFVGELGAGKTRRAAPLAPQGAGSAAPEVGVARPRVLSGVGALIAARAAAGSGHEIEKG</sequence>
<geneLocation type="plasmid" evidence="2 3">
    <name>pSros1</name>
</geneLocation>
<keyword evidence="1" id="KW-1133">Transmembrane helix</keyword>
<dbReference type="Proteomes" id="UP000017984">
    <property type="component" value="Plasmid pSros1"/>
</dbReference>